<dbReference type="EMBL" id="LN483157">
    <property type="protein sequence ID" value="CED83539.1"/>
    <property type="molecule type" value="Genomic_DNA"/>
</dbReference>
<accession>A0A0F7SSD4</accession>
<proteinExistence type="predicted"/>
<dbReference type="AlphaFoldDB" id="A0A0F7SSD4"/>
<reference evidence="2" key="1">
    <citation type="submission" date="2014-08" db="EMBL/GenBank/DDBJ databases">
        <authorList>
            <person name="Sharma Rahul"/>
            <person name="Thines Marco"/>
        </authorList>
    </citation>
    <scope>NUCLEOTIDE SEQUENCE</scope>
</reference>
<evidence type="ECO:0000256" key="1">
    <source>
        <dbReference type="SAM" id="MobiDB-lite"/>
    </source>
</evidence>
<protein>
    <submittedName>
        <fullName evidence="2">Uncharacterized protein</fullName>
    </submittedName>
</protein>
<evidence type="ECO:0000313" key="2">
    <source>
        <dbReference type="EMBL" id="CED83539.1"/>
    </source>
</evidence>
<feature type="region of interest" description="Disordered" evidence="1">
    <location>
        <begin position="1"/>
        <end position="28"/>
    </location>
</feature>
<name>A0A0F7SSD4_PHARH</name>
<organism evidence="2">
    <name type="scientific">Phaffia rhodozyma</name>
    <name type="common">Yeast</name>
    <name type="synonym">Xanthophyllomyces dendrorhous</name>
    <dbReference type="NCBI Taxonomy" id="264483"/>
    <lineage>
        <taxon>Eukaryota</taxon>
        <taxon>Fungi</taxon>
        <taxon>Dikarya</taxon>
        <taxon>Basidiomycota</taxon>
        <taxon>Agaricomycotina</taxon>
        <taxon>Tremellomycetes</taxon>
        <taxon>Cystofilobasidiales</taxon>
        <taxon>Mrakiaceae</taxon>
        <taxon>Phaffia</taxon>
    </lineage>
</organism>
<sequence>MGKRKVRRHRREGQDESGHIRAHRGTLELTRAKHKKQRTGTGTEVNVLGLSEGMRVQQVCL</sequence>
<feature type="compositionally biased region" description="Basic residues" evidence="1">
    <location>
        <begin position="1"/>
        <end position="11"/>
    </location>
</feature>